<keyword evidence="3 6" id="KW-0812">Transmembrane</keyword>
<dbReference type="InterPro" id="IPR005538">
    <property type="entry name" value="LrgA/CidA"/>
</dbReference>
<organism evidence="7 8">
    <name type="scientific">Brotocaccenecus cirricatena</name>
    <dbReference type="NCBI Taxonomy" id="3064195"/>
    <lineage>
        <taxon>Bacteria</taxon>
        <taxon>Bacillati</taxon>
        <taxon>Bacillota</taxon>
        <taxon>Clostridia</taxon>
        <taxon>Eubacteriales</taxon>
        <taxon>Oscillospiraceae</taxon>
        <taxon>Brotocaccenecus</taxon>
    </lineage>
</organism>
<dbReference type="PANTHER" id="PTHR33931">
    <property type="entry name" value="HOLIN-LIKE PROTEIN CIDA-RELATED"/>
    <property type="match status" value="1"/>
</dbReference>
<dbReference type="PANTHER" id="PTHR33931:SF2">
    <property type="entry name" value="HOLIN-LIKE PROTEIN CIDA"/>
    <property type="match status" value="1"/>
</dbReference>
<comment type="subcellular location">
    <subcellularLocation>
        <location evidence="1">Cell membrane</location>
        <topology evidence="1">Multi-pass membrane protein</topology>
    </subcellularLocation>
</comment>
<dbReference type="RefSeq" id="WP_302929172.1">
    <property type="nucleotide sequence ID" value="NZ_JAJEPW010000031.1"/>
</dbReference>
<gene>
    <name evidence="7" type="ORF">LKD37_10475</name>
</gene>
<keyword evidence="5 6" id="KW-0472">Membrane</keyword>
<dbReference type="GO" id="GO:0005886">
    <property type="term" value="C:plasma membrane"/>
    <property type="evidence" value="ECO:0007669"/>
    <property type="project" value="UniProtKB-SubCell"/>
</dbReference>
<sequence length="121" mass="13448">MKILLQVALVFGIYWVSQGIEAVLPVAFPASVISLLLLLVLLLTGIVKMDHVREKSDFLLGNLGFFFIPVSVSIINYVDLIWQNAAAFLTVCVVSMVLTYGATVWAVHLTRRLMERGGKRK</sequence>
<dbReference type="AlphaFoldDB" id="A0AAE3AH90"/>
<comment type="caution">
    <text evidence="7">The sequence shown here is derived from an EMBL/GenBank/DDBJ whole genome shotgun (WGS) entry which is preliminary data.</text>
</comment>
<evidence type="ECO:0000313" key="8">
    <source>
        <dbReference type="Proteomes" id="UP001199319"/>
    </source>
</evidence>
<dbReference type="Pfam" id="PF03788">
    <property type="entry name" value="LrgA"/>
    <property type="match status" value="1"/>
</dbReference>
<reference evidence="7" key="1">
    <citation type="submission" date="2021-10" db="EMBL/GenBank/DDBJ databases">
        <title>Anaerobic single-cell dispensing facilitates the cultivation of human gut bacteria.</title>
        <authorList>
            <person name="Afrizal A."/>
        </authorList>
    </citation>
    <scope>NUCLEOTIDE SEQUENCE</scope>
    <source>
        <strain evidence="7">CLA-AA-H272</strain>
    </source>
</reference>
<name>A0AAE3AH90_9FIRM</name>
<keyword evidence="8" id="KW-1185">Reference proteome</keyword>
<feature type="transmembrane region" description="Helical" evidence="6">
    <location>
        <begin position="29"/>
        <end position="47"/>
    </location>
</feature>
<evidence type="ECO:0000256" key="6">
    <source>
        <dbReference type="SAM" id="Phobius"/>
    </source>
</evidence>
<evidence type="ECO:0000256" key="2">
    <source>
        <dbReference type="ARBA" id="ARBA00022475"/>
    </source>
</evidence>
<feature type="transmembrane region" description="Helical" evidence="6">
    <location>
        <begin position="84"/>
        <end position="107"/>
    </location>
</feature>
<evidence type="ECO:0000256" key="4">
    <source>
        <dbReference type="ARBA" id="ARBA00022989"/>
    </source>
</evidence>
<evidence type="ECO:0000256" key="1">
    <source>
        <dbReference type="ARBA" id="ARBA00004651"/>
    </source>
</evidence>
<feature type="transmembrane region" description="Helical" evidence="6">
    <location>
        <begin position="59"/>
        <end position="78"/>
    </location>
</feature>
<dbReference type="EMBL" id="JAJEPW010000031">
    <property type="protein sequence ID" value="MCC2129930.1"/>
    <property type="molecule type" value="Genomic_DNA"/>
</dbReference>
<protein>
    <submittedName>
        <fullName evidence="7">CidA/LrgA family protein</fullName>
    </submittedName>
</protein>
<keyword evidence="4 6" id="KW-1133">Transmembrane helix</keyword>
<accession>A0AAE3AH90</accession>
<evidence type="ECO:0000256" key="3">
    <source>
        <dbReference type="ARBA" id="ARBA00022692"/>
    </source>
</evidence>
<keyword evidence="2" id="KW-1003">Cell membrane</keyword>
<evidence type="ECO:0000256" key="5">
    <source>
        <dbReference type="ARBA" id="ARBA00023136"/>
    </source>
</evidence>
<proteinExistence type="predicted"/>
<evidence type="ECO:0000313" key="7">
    <source>
        <dbReference type="EMBL" id="MCC2129930.1"/>
    </source>
</evidence>
<dbReference type="Proteomes" id="UP001199319">
    <property type="component" value="Unassembled WGS sequence"/>
</dbReference>